<keyword evidence="2" id="KW-0805">Transcription regulation</keyword>
<dbReference type="PANTHER" id="PTHR43133">
    <property type="entry name" value="RNA POLYMERASE ECF-TYPE SIGMA FACTO"/>
    <property type="match status" value="1"/>
</dbReference>
<evidence type="ECO:0000313" key="7">
    <source>
        <dbReference type="EMBL" id="MBB6144671.1"/>
    </source>
</evidence>
<evidence type="ECO:0000259" key="6">
    <source>
        <dbReference type="Pfam" id="PF08281"/>
    </source>
</evidence>
<dbReference type="Pfam" id="PF04542">
    <property type="entry name" value="Sigma70_r2"/>
    <property type="match status" value="1"/>
</dbReference>
<feature type="domain" description="RNA polymerase sigma-70 region 2" evidence="5">
    <location>
        <begin position="18"/>
        <end position="81"/>
    </location>
</feature>
<keyword evidence="8" id="KW-1185">Reference proteome</keyword>
<dbReference type="AlphaFoldDB" id="A0A841K0D2"/>
<dbReference type="SUPFAM" id="SSF88659">
    <property type="entry name" value="Sigma3 and sigma4 domains of RNA polymerase sigma factors"/>
    <property type="match status" value="1"/>
</dbReference>
<dbReference type="InterPro" id="IPR014284">
    <property type="entry name" value="RNA_pol_sigma-70_dom"/>
</dbReference>
<evidence type="ECO:0000256" key="1">
    <source>
        <dbReference type="ARBA" id="ARBA00010641"/>
    </source>
</evidence>
<dbReference type="InterPro" id="IPR013249">
    <property type="entry name" value="RNA_pol_sigma70_r4_t2"/>
</dbReference>
<evidence type="ECO:0000256" key="3">
    <source>
        <dbReference type="ARBA" id="ARBA00023082"/>
    </source>
</evidence>
<evidence type="ECO:0000256" key="4">
    <source>
        <dbReference type="ARBA" id="ARBA00023163"/>
    </source>
</evidence>
<evidence type="ECO:0000259" key="5">
    <source>
        <dbReference type="Pfam" id="PF04542"/>
    </source>
</evidence>
<evidence type="ECO:0000256" key="2">
    <source>
        <dbReference type="ARBA" id="ARBA00023015"/>
    </source>
</evidence>
<dbReference type="EMBL" id="JACHEK010000005">
    <property type="protein sequence ID" value="MBB6144671.1"/>
    <property type="molecule type" value="Genomic_DNA"/>
</dbReference>
<organism evidence="7 8">
    <name type="scientific">Silvibacterium bohemicum</name>
    <dbReference type="NCBI Taxonomy" id="1577686"/>
    <lineage>
        <taxon>Bacteria</taxon>
        <taxon>Pseudomonadati</taxon>
        <taxon>Acidobacteriota</taxon>
        <taxon>Terriglobia</taxon>
        <taxon>Terriglobales</taxon>
        <taxon>Acidobacteriaceae</taxon>
        <taxon>Silvibacterium</taxon>
    </lineage>
</organism>
<dbReference type="InterPro" id="IPR036388">
    <property type="entry name" value="WH-like_DNA-bd_sf"/>
</dbReference>
<dbReference type="Gene3D" id="1.10.10.10">
    <property type="entry name" value="Winged helix-like DNA-binding domain superfamily/Winged helix DNA-binding domain"/>
    <property type="match status" value="1"/>
</dbReference>
<dbReference type="GO" id="GO:0006352">
    <property type="term" value="P:DNA-templated transcription initiation"/>
    <property type="evidence" value="ECO:0007669"/>
    <property type="project" value="InterPro"/>
</dbReference>
<dbReference type="GO" id="GO:0016987">
    <property type="term" value="F:sigma factor activity"/>
    <property type="evidence" value="ECO:0007669"/>
    <property type="project" value="UniProtKB-KW"/>
</dbReference>
<comment type="caution">
    <text evidence="7">The sequence shown here is derived from an EMBL/GenBank/DDBJ whole genome shotgun (WGS) entry which is preliminary data.</text>
</comment>
<keyword evidence="4" id="KW-0804">Transcription</keyword>
<gene>
    <name evidence="7" type="ORF">HNQ77_002627</name>
</gene>
<dbReference type="InterPro" id="IPR013324">
    <property type="entry name" value="RNA_pol_sigma_r3/r4-like"/>
</dbReference>
<dbReference type="Proteomes" id="UP000538666">
    <property type="component" value="Unassembled WGS sequence"/>
</dbReference>
<accession>A0A841K0D2</accession>
<dbReference type="CDD" id="cd06171">
    <property type="entry name" value="Sigma70_r4"/>
    <property type="match status" value="1"/>
</dbReference>
<keyword evidence="3" id="KW-0731">Sigma factor</keyword>
<reference evidence="7 8" key="1">
    <citation type="submission" date="2020-08" db="EMBL/GenBank/DDBJ databases">
        <title>Genomic Encyclopedia of Type Strains, Phase IV (KMG-IV): sequencing the most valuable type-strain genomes for metagenomic binning, comparative biology and taxonomic classification.</title>
        <authorList>
            <person name="Goeker M."/>
        </authorList>
    </citation>
    <scope>NUCLEOTIDE SEQUENCE [LARGE SCALE GENOMIC DNA]</scope>
    <source>
        <strain evidence="7 8">DSM 103733</strain>
    </source>
</reference>
<dbReference type="NCBIfam" id="TIGR02937">
    <property type="entry name" value="sigma70-ECF"/>
    <property type="match status" value="1"/>
</dbReference>
<dbReference type="InterPro" id="IPR039425">
    <property type="entry name" value="RNA_pol_sigma-70-like"/>
</dbReference>
<feature type="domain" description="RNA polymerase sigma factor 70 region 4 type 2" evidence="6">
    <location>
        <begin position="119"/>
        <end position="169"/>
    </location>
</feature>
<sequence length="189" mass="21362">MMSQEIAECDEASAFGLEYLDALYGYALVLTRNRTEAEDLVQETYVRALQARERLRNDSNIKGWFFAIMRNLWLNQLRKRKSNPALVEVDGQEGGADYLPANDRSSHEILIGKEDARQVQIAIGQLSTEFREVIMLRELEELSYQQIASILDCPIGTVMSRLGRARAKLRTLLAPTWGKPVDSGKAARS</sequence>
<comment type="similarity">
    <text evidence="1">Belongs to the sigma-70 factor family. ECF subfamily.</text>
</comment>
<name>A0A841K0D2_9BACT</name>
<dbReference type="GO" id="GO:0003677">
    <property type="term" value="F:DNA binding"/>
    <property type="evidence" value="ECO:0007669"/>
    <property type="project" value="InterPro"/>
</dbReference>
<dbReference type="Gene3D" id="1.10.1740.10">
    <property type="match status" value="1"/>
</dbReference>
<dbReference type="PANTHER" id="PTHR43133:SF25">
    <property type="entry name" value="RNA POLYMERASE SIGMA FACTOR RFAY-RELATED"/>
    <property type="match status" value="1"/>
</dbReference>
<protein>
    <submittedName>
        <fullName evidence="7">RNA polymerase sigma-70 factor (ECF subfamily)</fullName>
    </submittedName>
</protein>
<dbReference type="Pfam" id="PF08281">
    <property type="entry name" value="Sigma70_r4_2"/>
    <property type="match status" value="1"/>
</dbReference>
<dbReference type="InterPro" id="IPR013325">
    <property type="entry name" value="RNA_pol_sigma_r2"/>
</dbReference>
<dbReference type="SUPFAM" id="SSF88946">
    <property type="entry name" value="Sigma2 domain of RNA polymerase sigma factors"/>
    <property type="match status" value="1"/>
</dbReference>
<proteinExistence type="inferred from homology"/>
<evidence type="ECO:0000313" key="8">
    <source>
        <dbReference type="Proteomes" id="UP000538666"/>
    </source>
</evidence>
<dbReference type="InterPro" id="IPR007627">
    <property type="entry name" value="RNA_pol_sigma70_r2"/>
</dbReference>